<dbReference type="GO" id="GO:0005576">
    <property type="term" value="C:extracellular region"/>
    <property type="evidence" value="ECO:0007669"/>
    <property type="project" value="UniProtKB-SubCell"/>
</dbReference>
<protein>
    <recommendedName>
        <fullName evidence="8">Ripening-related protein 1</fullName>
    </recommendedName>
</protein>
<dbReference type="PANTHER" id="PTHR33191:SF58">
    <property type="entry name" value="RIPENING-RELATED PROTEIN 1"/>
    <property type="match status" value="1"/>
</dbReference>
<dbReference type="PANTHER" id="PTHR33191">
    <property type="entry name" value="RIPENING-RELATED PROTEIN 2-RELATED"/>
    <property type="match status" value="1"/>
</dbReference>
<keyword evidence="4 5" id="KW-0732">Signal</keyword>
<sequence length="190" mass="20790">MKRSTTITIYAVLVVLISSVVGRDGLRVEAQACKPSGAVRGKKPASGYCVEDDVCCIPGRLYTTYKCSPSVTMRTKAVLTINSFEKGGDDDVPAKCDGKYHSDDTLIVALSTGWFNHKERCFNNITITGNGRRVMAMVVDERDSSLGCDKEHDYLPPYPNNMVDASKAVWKALGVPVNDWGDMDIVWSDG</sequence>
<dbReference type="Pfam" id="PF24300">
    <property type="entry name" value="KWL1"/>
    <property type="match status" value="1"/>
</dbReference>
<evidence type="ECO:0000313" key="6">
    <source>
        <dbReference type="EMBL" id="KAK9147535.1"/>
    </source>
</evidence>
<reference evidence="6 7" key="1">
    <citation type="submission" date="2024-01" db="EMBL/GenBank/DDBJ databases">
        <title>Genome assemblies of Stephania.</title>
        <authorList>
            <person name="Yang L."/>
        </authorList>
    </citation>
    <scope>NUCLEOTIDE SEQUENCE [LARGE SCALE GENOMIC DNA]</scope>
    <source>
        <strain evidence="6">JXDWG</strain>
        <tissue evidence="6">Leaf</tissue>
    </source>
</reference>
<dbReference type="InterPro" id="IPR039271">
    <property type="entry name" value="Kiwellin-like"/>
</dbReference>
<comment type="similarity">
    <text evidence="2">Belongs to the kiwellin family.</text>
</comment>
<keyword evidence="3" id="KW-0964">Secreted</keyword>
<proteinExistence type="inferred from homology"/>
<evidence type="ECO:0000256" key="2">
    <source>
        <dbReference type="ARBA" id="ARBA00005592"/>
    </source>
</evidence>
<dbReference type="InterPro" id="IPR036908">
    <property type="entry name" value="RlpA-like_sf"/>
</dbReference>
<accession>A0AAP0PMV7</accession>
<evidence type="ECO:0000256" key="4">
    <source>
        <dbReference type="ARBA" id="ARBA00022729"/>
    </source>
</evidence>
<keyword evidence="7" id="KW-1185">Reference proteome</keyword>
<gene>
    <name evidence="6" type="ORF">Scep_006292</name>
</gene>
<dbReference type="Proteomes" id="UP001419268">
    <property type="component" value="Unassembled WGS sequence"/>
</dbReference>
<comment type="caution">
    <text evidence="6">The sequence shown here is derived from an EMBL/GenBank/DDBJ whole genome shotgun (WGS) entry which is preliminary data.</text>
</comment>
<evidence type="ECO:0008006" key="8">
    <source>
        <dbReference type="Google" id="ProtNLM"/>
    </source>
</evidence>
<evidence type="ECO:0000256" key="1">
    <source>
        <dbReference type="ARBA" id="ARBA00004613"/>
    </source>
</evidence>
<name>A0AAP0PMV7_9MAGN</name>
<comment type="subcellular location">
    <subcellularLocation>
        <location evidence="1">Secreted</location>
    </subcellularLocation>
</comment>
<dbReference type="EMBL" id="JBBNAG010000003">
    <property type="protein sequence ID" value="KAK9147535.1"/>
    <property type="molecule type" value="Genomic_DNA"/>
</dbReference>
<dbReference type="AlphaFoldDB" id="A0AAP0PMV7"/>
<feature type="chain" id="PRO_5043051857" description="Ripening-related protein 1" evidence="5">
    <location>
        <begin position="23"/>
        <end position="190"/>
    </location>
</feature>
<evidence type="ECO:0000256" key="5">
    <source>
        <dbReference type="SAM" id="SignalP"/>
    </source>
</evidence>
<evidence type="ECO:0000256" key="3">
    <source>
        <dbReference type="ARBA" id="ARBA00022525"/>
    </source>
</evidence>
<evidence type="ECO:0000313" key="7">
    <source>
        <dbReference type="Proteomes" id="UP001419268"/>
    </source>
</evidence>
<dbReference type="CDD" id="cd22270">
    <property type="entry name" value="DPBB_kiwellin-like"/>
    <property type="match status" value="1"/>
</dbReference>
<organism evidence="6 7">
    <name type="scientific">Stephania cephalantha</name>
    <dbReference type="NCBI Taxonomy" id="152367"/>
    <lineage>
        <taxon>Eukaryota</taxon>
        <taxon>Viridiplantae</taxon>
        <taxon>Streptophyta</taxon>
        <taxon>Embryophyta</taxon>
        <taxon>Tracheophyta</taxon>
        <taxon>Spermatophyta</taxon>
        <taxon>Magnoliopsida</taxon>
        <taxon>Ranunculales</taxon>
        <taxon>Menispermaceae</taxon>
        <taxon>Menispermoideae</taxon>
        <taxon>Cissampelideae</taxon>
        <taxon>Stephania</taxon>
    </lineage>
</organism>
<dbReference type="Gene3D" id="2.40.40.10">
    <property type="entry name" value="RlpA-like domain"/>
    <property type="match status" value="1"/>
</dbReference>
<dbReference type="SUPFAM" id="SSF50685">
    <property type="entry name" value="Barwin-like endoglucanases"/>
    <property type="match status" value="1"/>
</dbReference>
<feature type="signal peptide" evidence="5">
    <location>
        <begin position="1"/>
        <end position="22"/>
    </location>
</feature>